<dbReference type="PANTHER" id="PTHR21499">
    <property type="entry name" value="ASPARTATE KINASE"/>
    <property type="match status" value="1"/>
</dbReference>
<evidence type="ECO:0000256" key="3">
    <source>
        <dbReference type="ARBA" id="ARBA00004986"/>
    </source>
</evidence>
<evidence type="ECO:0000256" key="10">
    <source>
        <dbReference type="ARBA" id="ARBA00022840"/>
    </source>
</evidence>
<dbReference type="GO" id="GO:0005524">
    <property type="term" value="F:ATP binding"/>
    <property type="evidence" value="ECO:0007669"/>
    <property type="project" value="UniProtKB-KW"/>
</dbReference>
<feature type="binding site" evidence="14">
    <location>
        <begin position="7"/>
        <end position="10"/>
    </location>
    <ligand>
        <name>ATP</name>
        <dbReference type="ChEBI" id="CHEBI:30616"/>
    </ligand>
</feature>
<keyword evidence="11" id="KW-0220">Diaminopimelate biosynthesis</keyword>
<proteinExistence type="inferred from homology"/>
<evidence type="ECO:0000259" key="17">
    <source>
        <dbReference type="Pfam" id="PF00696"/>
    </source>
</evidence>
<evidence type="ECO:0000256" key="9">
    <source>
        <dbReference type="ARBA" id="ARBA00022777"/>
    </source>
</evidence>
<dbReference type="InterPro" id="IPR027795">
    <property type="entry name" value="CASTOR_ACT_dom"/>
</dbReference>
<comment type="similarity">
    <text evidence="5 15">Belongs to the aspartokinase family.</text>
</comment>
<dbReference type="SUPFAM" id="SSF55021">
    <property type="entry name" value="ACT-like"/>
    <property type="match status" value="2"/>
</dbReference>
<dbReference type="Pfam" id="PF13840">
    <property type="entry name" value="ACT_7"/>
    <property type="match status" value="1"/>
</dbReference>
<comment type="pathway">
    <text evidence="2 16">Amino-acid biosynthesis; L-lysine biosynthesis via DAP pathway; (S)-tetrahydrodipicolinate from L-aspartate: step 1/4.</text>
</comment>
<dbReference type="NCBIfam" id="TIGR00657">
    <property type="entry name" value="asp_kinases"/>
    <property type="match status" value="1"/>
</dbReference>
<dbReference type="GO" id="GO:0009090">
    <property type="term" value="P:homoserine biosynthetic process"/>
    <property type="evidence" value="ECO:0007669"/>
    <property type="project" value="TreeGrafter"/>
</dbReference>
<evidence type="ECO:0000256" key="4">
    <source>
        <dbReference type="ARBA" id="ARBA00005139"/>
    </source>
</evidence>
<dbReference type="PROSITE" id="PS00324">
    <property type="entry name" value="ASPARTOKINASE"/>
    <property type="match status" value="1"/>
</dbReference>
<evidence type="ECO:0000256" key="8">
    <source>
        <dbReference type="ARBA" id="ARBA00022741"/>
    </source>
</evidence>
<dbReference type="InterPro" id="IPR036393">
    <property type="entry name" value="AceGlu_kinase-like_sf"/>
</dbReference>
<comment type="pathway">
    <text evidence="4 16">Amino-acid biosynthesis; L-threonine biosynthesis; L-threonine from L-aspartate: step 1/5.</text>
</comment>
<feature type="binding site" evidence="14">
    <location>
        <begin position="177"/>
        <end position="178"/>
    </location>
    <ligand>
        <name>ATP</name>
        <dbReference type="ChEBI" id="CHEBI:30616"/>
    </ligand>
</feature>
<dbReference type="Gene3D" id="3.40.1160.10">
    <property type="entry name" value="Acetylglutamate kinase-like"/>
    <property type="match status" value="1"/>
</dbReference>
<reference evidence="19 20" key="1">
    <citation type="journal article" date="2014" name="BMC Genomics">
        <title>Comparison of environmental and isolate Sulfobacillus genomes reveals diverse carbon, sulfur, nitrogen, and hydrogen metabolisms.</title>
        <authorList>
            <person name="Justice N.B."/>
            <person name="Norman A."/>
            <person name="Brown C.T."/>
            <person name="Singh A."/>
            <person name="Thomas B.C."/>
            <person name="Banfield J.F."/>
        </authorList>
    </citation>
    <scope>NUCLEOTIDE SEQUENCE [LARGE SCALE GENOMIC DNA]</scope>
    <source>
        <strain evidence="19">AMDSBA3</strain>
    </source>
</reference>
<dbReference type="PIRSF" id="PIRSF000726">
    <property type="entry name" value="Asp_kin"/>
    <property type="match status" value="1"/>
</dbReference>
<name>A0A2T2WNI2_9FIRM</name>
<evidence type="ECO:0000256" key="7">
    <source>
        <dbReference type="ARBA" id="ARBA00022679"/>
    </source>
</evidence>
<dbReference type="PANTHER" id="PTHR21499:SF3">
    <property type="entry name" value="ASPARTOKINASE"/>
    <property type="match status" value="1"/>
</dbReference>
<sequence length="409" mass="43780">MRIVVQKFGGTSIQDPAQRTVAAHWVVKAAEAGYHPVVVVSAMGRAGDPYATDTLLSLVHSLPPPPASETDLLLHCGELISAVVMAGHLRQAGVAAQVLTGAQAGIYTDDRHGDAQIIRLDPAQLLTVLTAGRVPVVAGYQGIGTDELVTTLGRGGSDTTAVALGAAVGAEVVEIFTDVDGIKTADPRIVPEARTIPDIDYHEVFQLANLGARVIHPRAVELARQFSVPVRVRSTFSPSTGTLIAPGRGGLDSWAHRDPDRAVTGITHLSNLVQFRVVRPELEEEWGYRLFARLGQRGVSVDLINLFPEQVYFCVTENLRPVVAVALQELGLPYEIFDDRAKVSVVGSAIQGLPGVVGRVMEALSKEGIQVLQSADSHATITLLLDRKNVEVAVRALHHQFNLDREASS</sequence>
<feature type="binding site" evidence="14">
    <location>
        <position position="188"/>
    </location>
    <ligand>
        <name>ATP</name>
        <dbReference type="ChEBI" id="CHEBI:30616"/>
    </ligand>
</feature>
<keyword evidence="6 16" id="KW-0028">Amino-acid biosynthesis</keyword>
<dbReference type="InterPro" id="IPR018042">
    <property type="entry name" value="Aspartate_kinase_CS"/>
</dbReference>
<feature type="domain" description="Aspartate/glutamate/uridylate kinase" evidence="17">
    <location>
        <begin position="3"/>
        <end position="234"/>
    </location>
</feature>
<dbReference type="Proteomes" id="UP000241848">
    <property type="component" value="Unassembled WGS sequence"/>
</dbReference>
<keyword evidence="9 15" id="KW-0418">Kinase</keyword>
<dbReference type="Pfam" id="PF00696">
    <property type="entry name" value="AA_kinase"/>
    <property type="match status" value="1"/>
</dbReference>
<evidence type="ECO:0000313" key="19">
    <source>
        <dbReference type="EMBL" id="PSR23786.1"/>
    </source>
</evidence>
<keyword evidence="12" id="KW-0457">Lysine biosynthesis</keyword>
<dbReference type="InterPro" id="IPR001341">
    <property type="entry name" value="Asp_kinase"/>
</dbReference>
<comment type="function">
    <text evidence="1">Catalyzes the phosphorylation of the beta-carboxyl group of aspartic acid with ATP to yield 4-phospho-L-aspartate, which is involved in the branched biosynthetic pathway leading to the biosynthesis of amino acids threonine, isoleucine and methionine.</text>
</comment>
<evidence type="ECO:0000256" key="11">
    <source>
        <dbReference type="ARBA" id="ARBA00022915"/>
    </source>
</evidence>
<organism evidence="19 20">
    <name type="scientific">Sulfobacillus acidophilus</name>
    <dbReference type="NCBI Taxonomy" id="53633"/>
    <lineage>
        <taxon>Bacteria</taxon>
        <taxon>Bacillati</taxon>
        <taxon>Bacillota</taxon>
        <taxon>Clostridia</taxon>
        <taxon>Eubacteriales</taxon>
        <taxon>Clostridiales Family XVII. Incertae Sedis</taxon>
        <taxon>Sulfobacillus</taxon>
    </lineage>
</organism>
<dbReference type="Gene3D" id="3.30.2130.10">
    <property type="entry name" value="VC0802-like"/>
    <property type="match status" value="1"/>
</dbReference>
<feature type="binding site" evidence="14">
    <location>
        <position position="78"/>
    </location>
    <ligand>
        <name>substrate</name>
    </ligand>
</feature>
<dbReference type="InterPro" id="IPR001048">
    <property type="entry name" value="Asp/Glu/Uridylate_kinase"/>
</dbReference>
<protein>
    <recommendedName>
        <fullName evidence="15">Aspartokinase</fullName>
        <ecNumber evidence="15">2.7.2.4</ecNumber>
    </recommendedName>
</protein>
<dbReference type="SUPFAM" id="SSF53633">
    <property type="entry name" value="Carbamate kinase-like"/>
    <property type="match status" value="1"/>
</dbReference>
<dbReference type="AlphaFoldDB" id="A0A2T2WNI2"/>
<dbReference type="GO" id="GO:0005829">
    <property type="term" value="C:cytosol"/>
    <property type="evidence" value="ECO:0007669"/>
    <property type="project" value="TreeGrafter"/>
</dbReference>
<dbReference type="UniPathway" id="UPA00050">
    <property type="reaction ID" value="UER00461"/>
</dbReference>
<evidence type="ECO:0000259" key="18">
    <source>
        <dbReference type="Pfam" id="PF13840"/>
    </source>
</evidence>
<comment type="pathway">
    <text evidence="3 16">Amino-acid biosynthesis; L-methionine biosynthesis via de novo pathway; L-homoserine from L-aspartate: step 1/3.</text>
</comment>
<evidence type="ECO:0000256" key="12">
    <source>
        <dbReference type="ARBA" id="ARBA00023154"/>
    </source>
</evidence>
<feature type="domain" description="CASTOR ACT" evidence="18">
    <location>
        <begin position="338"/>
        <end position="398"/>
    </location>
</feature>
<evidence type="ECO:0000256" key="14">
    <source>
        <dbReference type="PIRSR" id="PIRSR000726-1"/>
    </source>
</evidence>
<keyword evidence="10 14" id="KW-0067">ATP-binding</keyword>
<evidence type="ECO:0000256" key="15">
    <source>
        <dbReference type="RuleBase" id="RU003448"/>
    </source>
</evidence>
<dbReference type="GO" id="GO:0009089">
    <property type="term" value="P:lysine biosynthetic process via diaminopimelate"/>
    <property type="evidence" value="ECO:0007669"/>
    <property type="project" value="UniProtKB-UniPathway"/>
</dbReference>
<evidence type="ECO:0000256" key="6">
    <source>
        <dbReference type="ARBA" id="ARBA00022605"/>
    </source>
</evidence>
<dbReference type="UniPathway" id="UPA00051">
    <property type="reaction ID" value="UER00462"/>
</dbReference>
<keyword evidence="8 14" id="KW-0547">Nucleotide-binding</keyword>
<dbReference type="InterPro" id="IPR045865">
    <property type="entry name" value="ACT-like_dom_sf"/>
</dbReference>
<dbReference type="EC" id="2.7.2.4" evidence="15"/>
<evidence type="ECO:0000256" key="2">
    <source>
        <dbReference type="ARBA" id="ARBA00004766"/>
    </source>
</evidence>
<evidence type="ECO:0000256" key="5">
    <source>
        <dbReference type="ARBA" id="ARBA00010122"/>
    </source>
</evidence>
<gene>
    <name evidence="19" type="ORF">C7B45_01880</name>
</gene>
<dbReference type="GO" id="GO:0004072">
    <property type="term" value="F:aspartate kinase activity"/>
    <property type="evidence" value="ECO:0007669"/>
    <property type="project" value="UniProtKB-EC"/>
</dbReference>
<comment type="catalytic activity">
    <reaction evidence="13 15">
        <text>L-aspartate + ATP = 4-phospho-L-aspartate + ADP</text>
        <dbReference type="Rhea" id="RHEA:23776"/>
        <dbReference type="ChEBI" id="CHEBI:29991"/>
        <dbReference type="ChEBI" id="CHEBI:30616"/>
        <dbReference type="ChEBI" id="CHEBI:57535"/>
        <dbReference type="ChEBI" id="CHEBI:456216"/>
        <dbReference type="EC" id="2.7.2.4"/>
    </reaction>
</comment>
<comment type="caution">
    <text evidence="19">The sequence shown here is derived from an EMBL/GenBank/DDBJ whole genome shotgun (WGS) entry which is preliminary data.</text>
</comment>
<evidence type="ECO:0000256" key="16">
    <source>
        <dbReference type="RuleBase" id="RU004249"/>
    </source>
</evidence>
<dbReference type="UniPathway" id="UPA00034">
    <property type="reaction ID" value="UER00015"/>
</dbReference>
<dbReference type="GO" id="GO:0019877">
    <property type="term" value="P:diaminopimelate biosynthetic process"/>
    <property type="evidence" value="ECO:0007669"/>
    <property type="project" value="UniProtKB-KW"/>
</dbReference>
<evidence type="ECO:0000256" key="13">
    <source>
        <dbReference type="ARBA" id="ARBA00047872"/>
    </source>
</evidence>
<feature type="binding site" evidence="14">
    <location>
        <position position="52"/>
    </location>
    <ligand>
        <name>substrate</name>
    </ligand>
</feature>
<dbReference type="InterPro" id="IPR005260">
    <property type="entry name" value="Asp_kin_monofn"/>
</dbReference>
<dbReference type="NCBIfam" id="NF006068">
    <property type="entry name" value="PRK08210.1"/>
    <property type="match status" value="1"/>
</dbReference>
<dbReference type="EMBL" id="PXYV01000003">
    <property type="protein sequence ID" value="PSR23786.1"/>
    <property type="molecule type" value="Genomic_DNA"/>
</dbReference>
<evidence type="ECO:0000256" key="1">
    <source>
        <dbReference type="ARBA" id="ARBA00003121"/>
    </source>
</evidence>
<dbReference type="GO" id="GO:0009088">
    <property type="term" value="P:threonine biosynthetic process"/>
    <property type="evidence" value="ECO:0007669"/>
    <property type="project" value="UniProtKB-UniPathway"/>
</dbReference>
<evidence type="ECO:0000313" key="20">
    <source>
        <dbReference type="Proteomes" id="UP000241848"/>
    </source>
</evidence>
<accession>A0A2T2WNI2</accession>
<keyword evidence="7 15" id="KW-0808">Transferase</keyword>